<keyword evidence="2" id="KW-1185">Reference proteome</keyword>
<dbReference type="Proteomes" id="UP000031737">
    <property type="component" value="Unassembled WGS sequence"/>
</dbReference>
<dbReference type="VEuPathDB" id="TriTrypDB:TRSC58_02826"/>
<dbReference type="EMBL" id="AUPL01002826">
    <property type="protein sequence ID" value="ESL09451.1"/>
    <property type="molecule type" value="Genomic_DNA"/>
</dbReference>
<evidence type="ECO:0000313" key="1">
    <source>
        <dbReference type="EMBL" id="ESL09451.1"/>
    </source>
</evidence>
<organism evidence="1 2">
    <name type="scientific">Trypanosoma rangeli SC58</name>
    <dbReference type="NCBI Taxonomy" id="429131"/>
    <lineage>
        <taxon>Eukaryota</taxon>
        <taxon>Discoba</taxon>
        <taxon>Euglenozoa</taxon>
        <taxon>Kinetoplastea</taxon>
        <taxon>Metakinetoplastina</taxon>
        <taxon>Trypanosomatida</taxon>
        <taxon>Trypanosomatidae</taxon>
        <taxon>Trypanosoma</taxon>
        <taxon>Herpetosoma</taxon>
    </lineage>
</organism>
<comment type="caution">
    <text evidence="1">The sequence shown here is derived from an EMBL/GenBank/DDBJ whole genome shotgun (WGS) entry which is preliminary data.</text>
</comment>
<accession>A0A061J5N7</accession>
<protein>
    <submittedName>
        <fullName evidence="1">Uncharacterized protein</fullName>
    </submittedName>
</protein>
<evidence type="ECO:0000313" key="2">
    <source>
        <dbReference type="Proteomes" id="UP000031737"/>
    </source>
</evidence>
<proteinExistence type="predicted"/>
<sequence>MKVPTITADLSCNGVLMSKRHVELSPPTAALECKNTFSVSHASKHPCAAVAKDFLDERIPQRRVDMDAQRSAVHQHQQAKRREITEAAERRNAMGTSEKVIGLKCLMRHAAQHSIRHAHVLQYHPTVVGFMRQTWQWLLQQMQTYLSGPDTSEIAGGETHLADRCREALENISALGVWFSGAMSIPFRRYSVCAPTKDGTLQDFVLVGLASFTYSSHVMDDRRLAQEATLAELERLSKRLGVNLLFLPPLVLPEEPLRENCGYSHTEEDSAAQNVVV</sequence>
<gene>
    <name evidence="1" type="ORF">TRSC58_02826</name>
</gene>
<dbReference type="AlphaFoldDB" id="A0A061J5N7"/>
<name>A0A061J5N7_TRYRA</name>
<dbReference type="OrthoDB" id="270452at2759"/>
<reference evidence="1 2" key="1">
    <citation type="submission" date="2013-07" db="EMBL/GenBank/DDBJ databases">
        <authorList>
            <person name="Stoco P.H."/>
            <person name="Wagner G."/>
            <person name="Gerber A."/>
            <person name="Zaha A."/>
            <person name="Thompson C."/>
            <person name="Bartholomeu D.C."/>
            <person name="Luckemeyer D.D."/>
            <person name="Bahia D."/>
            <person name="Loreto E."/>
            <person name="Prestes E.B."/>
            <person name="Lima F.M."/>
            <person name="Rodrigues-Luiz G."/>
            <person name="Vallejo G.A."/>
            <person name="Filho J.F."/>
            <person name="Monteiro K.M."/>
            <person name="Tyler K.M."/>
            <person name="de Almeida L.G."/>
            <person name="Ortiz M.F."/>
            <person name="Siervo M.A."/>
            <person name="de Moraes M.H."/>
            <person name="Cunha O.L."/>
            <person name="Mendonca-Neto R."/>
            <person name="Silva R."/>
            <person name="Teixeira S.M."/>
            <person name="Murta S.M."/>
            <person name="Sincero T.C."/>
            <person name="Mendes T.A."/>
            <person name="Urmenyi T.P."/>
            <person name="Silva V.G."/>
            <person name="da Rocha W.D."/>
            <person name="Andersson B."/>
            <person name="Romanha A.J."/>
            <person name="Steindel M."/>
            <person name="de Vasconcelos A.T."/>
            <person name="Grisard E.C."/>
        </authorList>
    </citation>
    <scope>NUCLEOTIDE SEQUENCE [LARGE SCALE GENOMIC DNA]</scope>
    <source>
        <strain evidence="1 2">SC58</strain>
    </source>
</reference>